<evidence type="ECO:0000313" key="2">
    <source>
        <dbReference type="EMBL" id="CAH9060456.1"/>
    </source>
</evidence>
<dbReference type="AlphaFoldDB" id="A0A9W4QZI1"/>
<gene>
    <name evidence="2" type="ORF">PSEHALCIP103_02278</name>
</gene>
<proteinExistence type="predicted"/>
<dbReference type="RefSeq" id="WP_076921574.1">
    <property type="nucleotide sequence ID" value="NZ_CAMAPB010000032.1"/>
</dbReference>
<comment type="caution">
    <text evidence="2">The sequence shown here is derived from an EMBL/GenBank/DDBJ whole genome shotgun (WGS) entry which is preliminary data.</text>
</comment>
<accession>A0A9W4QZI1</accession>
<evidence type="ECO:0000256" key="1">
    <source>
        <dbReference type="SAM" id="SignalP"/>
    </source>
</evidence>
<dbReference type="Proteomes" id="UP001152447">
    <property type="component" value="Unassembled WGS sequence"/>
</dbReference>
<evidence type="ECO:0008006" key="4">
    <source>
        <dbReference type="Google" id="ProtNLM"/>
    </source>
</evidence>
<protein>
    <recommendedName>
        <fullName evidence="4">Orphan protein</fullName>
    </recommendedName>
</protein>
<keyword evidence="1" id="KW-0732">Signal</keyword>
<name>A0A9W4QZI1_PSEHA</name>
<feature type="chain" id="PRO_5040978049" description="Orphan protein" evidence="1">
    <location>
        <begin position="27"/>
        <end position="379"/>
    </location>
</feature>
<keyword evidence="3" id="KW-1185">Reference proteome</keyword>
<feature type="signal peptide" evidence="1">
    <location>
        <begin position="1"/>
        <end position="26"/>
    </location>
</feature>
<evidence type="ECO:0000313" key="3">
    <source>
        <dbReference type="Proteomes" id="UP001152447"/>
    </source>
</evidence>
<organism evidence="2 3">
    <name type="scientific">Pseudoalteromonas haloplanktis</name>
    <name type="common">Alteromonas haloplanktis</name>
    <dbReference type="NCBI Taxonomy" id="228"/>
    <lineage>
        <taxon>Bacteria</taxon>
        <taxon>Pseudomonadati</taxon>
        <taxon>Pseudomonadota</taxon>
        <taxon>Gammaproteobacteria</taxon>
        <taxon>Alteromonadales</taxon>
        <taxon>Pseudoalteromonadaceae</taxon>
        <taxon>Pseudoalteromonas</taxon>
    </lineage>
</organism>
<dbReference type="EMBL" id="CAMAPB010000032">
    <property type="protein sequence ID" value="CAH9060456.1"/>
    <property type="molecule type" value="Genomic_DNA"/>
</dbReference>
<reference evidence="2" key="1">
    <citation type="submission" date="2022-07" db="EMBL/GenBank/DDBJ databases">
        <authorList>
            <person name="Criscuolo A."/>
        </authorList>
    </citation>
    <scope>NUCLEOTIDE SEQUENCE</scope>
    <source>
        <strain evidence="2">CIP103197</strain>
    </source>
</reference>
<sequence>MKARANFFKLSILLLCASLINGSSNKQNSIGFWQVLHGKANVINSYWQFPGYFASHILQLPPTSLATLARNKIAHAQYGYGLSLLANNQTETAKLFWQASLDEITIKQQKHLAASLLSQQRWQDLALLKAHNKLPKGDAFYHLQLQQRAPFDALNHSFMNKLGFLVASEQIEIQKQCTFNVLMLSDHRDGLYRLNQFRNAYFQNPEPSLNTFCFSKPIYVGNAIACNSTKATLAQCDWQQSSLKQRLPKGFDFAIMMPKQGTANVHQGLMHINSQANYAVFLHELMHFNGFEDEYALPAKKQAWLCQLEGLVAPNLFIAHNTDAPKGWHKSKSCQQGGVAYKPSAQWSIMQYQQVGLSEQYRALWQTHIEQHADLFPRF</sequence>